<dbReference type="Ensembl" id="ENSGALT00010048814.1">
    <property type="protein sequence ID" value="ENSGALP00010028855.1"/>
    <property type="gene ID" value="ENSGALG00010020217.1"/>
</dbReference>
<evidence type="ECO:0000313" key="1">
    <source>
        <dbReference type="Ensembl" id="ENSGALP00010028855.1"/>
    </source>
</evidence>
<reference evidence="1" key="3">
    <citation type="submission" date="2025-09" db="UniProtKB">
        <authorList>
            <consortium name="Ensembl"/>
        </authorList>
    </citation>
    <scope>IDENTIFICATION</scope>
    <source>
        <strain evidence="1">broiler</strain>
    </source>
</reference>
<reference evidence="1" key="2">
    <citation type="submission" date="2025-08" db="UniProtKB">
        <authorList>
            <consortium name="Ensembl"/>
        </authorList>
    </citation>
    <scope>IDENTIFICATION</scope>
    <source>
        <strain evidence="1">broiler</strain>
    </source>
</reference>
<name>A0A8V0ZDS1_CHICK</name>
<keyword evidence="2" id="KW-1185">Reference proteome</keyword>
<organism evidence="1 2">
    <name type="scientific">Gallus gallus</name>
    <name type="common">Chicken</name>
    <dbReference type="NCBI Taxonomy" id="9031"/>
    <lineage>
        <taxon>Eukaryota</taxon>
        <taxon>Metazoa</taxon>
        <taxon>Chordata</taxon>
        <taxon>Craniata</taxon>
        <taxon>Vertebrata</taxon>
        <taxon>Euteleostomi</taxon>
        <taxon>Archelosauria</taxon>
        <taxon>Archosauria</taxon>
        <taxon>Dinosauria</taxon>
        <taxon>Saurischia</taxon>
        <taxon>Theropoda</taxon>
        <taxon>Coelurosauria</taxon>
        <taxon>Aves</taxon>
        <taxon>Neognathae</taxon>
        <taxon>Galloanserae</taxon>
        <taxon>Galliformes</taxon>
        <taxon>Phasianidae</taxon>
        <taxon>Phasianinae</taxon>
        <taxon>Gallus</taxon>
    </lineage>
</organism>
<evidence type="ECO:0000313" key="2">
    <source>
        <dbReference type="Proteomes" id="UP000000539"/>
    </source>
</evidence>
<protein>
    <submittedName>
        <fullName evidence="1">Uncharacterized protein</fullName>
    </submittedName>
</protein>
<reference evidence="1" key="1">
    <citation type="submission" date="2020-11" db="EMBL/GenBank/DDBJ databases">
        <title>Gallus gallus (Chicken) genome, bGalGal1, GRCg7b, maternal haplotype autosomes + Z &amp; W.</title>
        <authorList>
            <person name="Warren W."/>
            <person name="Formenti G."/>
            <person name="Fedrigo O."/>
            <person name="Haase B."/>
            <person name="Mountcastle J."/>
            <person name="Balacco J."/>
            <person name="Tracey A."/>
            <person name="Schneider V."/>
            <person name="Okimoto R."/>
            <person name="Cheng H."/>
            <person name="Hawken R."/>
            <person name="Howe K."/>
            <person name="Jarvis E.D."/>
        </authorList>
    </citation>
    <scope>NUCLEOTIDE SEQUENCE [LARGE SCALE GENOMIC DNA]</scope>
    <source>
        <strain evidence="1">Broiler</strain>
    </source>
</reference>
<dbReference type="Proteomes" id="UP000000539">
    <property type="component" value="Chromosome 10"/>
</dbReference>
<dbReference type="AlphaFoldDB" id="A0A8V0ZDS1"/>
<accession>A0A8V0ZDS1</accession>
<sequence length="118" mass="13254">KNCRGLQIENEKHLYCTCPLWTQEAGGCRRVTIAGADSPLLPLCRLSVPQWQFPSWHSGSLQCRRMYGQTACCQMHHKPSLHRTGEAVCSLVVRGFDVSYRDLFIGFSIPPHGAPLQD</sequence>
<proteinExistence type="predicted"/>